<evidence type="ECO:0000313" key="1">
    <source>
        <dbReference type="EMBL" id="ELY35360.1"/>
    </source>
</evidence>
<proteinExistence type="predicted"/>
<reference evidence="1 2" key="1">
    <citation type="journal article" date="2014" name="PLoS Genet.">
        <title>Phylogenetically driven sequencing of extremely halophilic archaea reveals strategies for static and dynamic osmo-response.</title>
        <authorList>
            <person name="Becker E.A."/>
            <person name="Seitzer P.M."/>
            <person name="Tritt A."/>
            <person name="Larsen D."/>
            <person name="Krusor M."/>
            <person name="Yao A.I."/>
            <person name="Wu D."/>
            <person name="Madern D."/>
            <person name="Eisen J.A."/>
            <person name="Darling A.E."/>
            <person name="Facciotti M.T."/>
        </authorList>
    </citation>
    <scope>NUCLEOTIDE SEQUENCE [LARGE SCALE GENOMIC DNA]</scope>
    <source>
        <strain evidence="1 2">GA33</strain>
    </source>
</reference>
<comment type="caution">
    <text evidence="1">The sequence shown here is derived from an EMBL/GenBank/DDBJ whole genome shotgun (WGS) entry which is preliminary data.</text>
</comment>
<dbReference type="EMBL" id="AOHW01000057">
    <property type="protein sequence ID" value="ELY35360.1"/>
    <property type="molecule type" value="Genomic_DNA"/>
</dbReference>
<gene>
    <name evidence="1" type="ORF">C496_23538</name>
</gene>
<protein>
    <submittedName>
        <fullName evidence="1">Uncharacterized protein</fullName>
    </submittedName>
</protein>
<accession>L9VDR6</accession>
<keyword evidence="2" id="KW-1185">Reference proteome</keyword>
<name>L9VDR6_9EURY</name>
<sequence length="107" mass="12181">MESIEISRSILSLFCSDNCSSGPNCGLIKHADAILRKEIKGTPISNEIFTEILKCPFEHECSGDNHSNPTILFHDIVAYLKEIDIEFWFVFVMLFHVLVDSIWHSVP</sequence>
<dbReference type="AlphaFoldDB" id="L9VDR6"/>
<organism evidence="1 2">
    <name type="scientific">Natronorubrum tibetense GA33</name>
    <dbReference type="NCBI Taxonomy" id="1114856"/>
    <lineage>
        <taxon>Archaea</taxon>
        <taxon>Methanobacteriati</taxon>
        <taxon>Methanobacteriota</taxon>
        <taxon>Stenosarchaea group</taxon>
        <taxon>Halobacteria</taxon>
        <taxon>Halobacteriales</taxon>
        <taxon>Natrialbaceae</taxon>
        <taxon>Natronorubrum</taxon>
    </lineage>
</organism>
<dbReference type="Proteomes" id="UP000011599">
    <property type="component" value="Unassembled WGS sequence"/>
</dbReference>
<evidence type="ECO:0000313" key="2">
    <source>
        <dbReference type="Proteomes" id="UP000011599"/>
    </source>
</evidence>